<dbReference type="Gene3D" id="3.40.640.10">
    <property type="entry name" value="Type I PLP-dependent aspartate aminotransferase-like (Major domain)"/>
    <property type="match status" value="1"/>
</dbReference>
<dbReference type="STRING" id="519442.Huta_0477"/>
<dbReference type="GO" id="GO:0008483">
    <property type="term" value="F:transaminase activity"/>
    <property type="evidence" value="ECO:0007669"/>
    <property type="project" value="UniProtKB-KW"/>
</dbReference>
<protein>
    <submittedName>
        <fullName evidence="2">DegT/DnrJ/EryC1/StrS aminotransferase</fullName>
    </submittedName>
</protein>
<dbReference type="GeneID" id="8382744"/>
<dbReference type="Proteomes" id="UP000002071">
    <property type="component" value="Chromosome"/>
</dbReference>
<dbReference type="PANTHER" id="PTHR30244:SF34">
    <property type="entry name" value="DTDP-4-AMINO-4,6-DIDEOXYGALACTOSE TRANSAMINASE"/>
    <property type="match status" value="1"/>
</dbReference>
<comment type="similarity">
    <text evidence="1">Belongs to the DegT/DnrJ/EryC1 family.</text>
</comment>
<dbReference type="InterPro" id="IPR000653">
    <property type="entry name" value="DegT/StrS_aminotransferase"/>
</dbReference>
<accession>C7NS57</accession>
<dbReference type="PANTHER" id="PTHR30244">
    <property type="entry name" value="TRANSAMINASE"/>
    <property type="match status" value="1"/>
</dbReference>
<organism evidence="2 3">
    <name type="scientific">Halorhabdus utahensis (strain DSM 12940 / JCM 11049 / AX-2)</name>
    <dbReference type="NCBI Taxonomy" id="519442"/>
    <lineage>
        <taxon>Archaea</taxon>
        <taxon>Methanobacteriati</taxon>
        <taxon>Methanobacteriota</taxon>
        <taxon>Stenosarchaea group</taxon>
        <taxon>Halobacteria</taxon>
        <taxon>Halobacteriales</taxon>
        <taxon>Haloarculaceae</taxon>
        <taxon>Halorhabdus</taxon>
    </lineage>
</organism>
<keyword evidence="2" id="KW-0032">Aminotransferase</keyword>
<dbReference type="InterPro" id="IPR015421">
    <property type="entry name" value="PyrdxlP-dep_Trfase_major"/>
</dbReference>
<evidence type="ECO:0000313" key="3">
    <source>
        <dbReference type="Proteomes" id="UP000002071"/>
    </source>
</evidence>
<dbReference type="Pfam" id="PF01041">
    <property type="entry name" value="DegT_DnrJ_EryC1"/>
    <property type="match status" value="1"/>
</dbReference>
<dbReference type="HOGENOM" id="CLU_033332_7_2_2"/>
<dbReference type="GO" id="GO:0030170">
    <property type="term" value="F:pyridoxal phosphate binding"/>
    <property type="evidence" value="ECO:0007669"/>
    <property type="project" value="TreeGrafter"/>
</dbReference>
<dbReference type="KEGG" id="hut:Huta_0477"/>
<dbReference type="AlphaFoldDB" id="C7NS57"/>
<dbReference type="RefSeq" id="WP_015788245.1">
    <property type="nucleotide sequence ID" value="NC_013158.1"/>
</dbReference>
<gene>
    <name evidence="2" type="ordered locus">Huta_0477</name>
</gene>
<dbReference type="SUPFAM" id="SSF53383">
    <property type="entry name" value="PLP-dependent transferases"/>
    <property type="match status" value="1"/>
</dbReference>
<evidence type="ECO:0000256" key="1">
    <source>
        <dbReference type="RuleBase" id="RU004508"/>
    </source>
</evidence>
<dbReference type="eggNOG" id="arCOG00118">
    <property type="taxonomic scope" value="Archaea"/>
</dbReference>
<dbReference type="CDD" id="cd00616">
    <property type="entry name" value="AHBA_syn"/>
    <property type="match status" value="1"/>
</dbReference>
<name>C7NS57_HALUD</name>
<dbReference type="Gene3D" id="3.90.1150.10">
    <property type="entry name" value="Aspartate Aminotransferase, domain 1"/>
    <property type="match status" value="1"/>
</dbReference>
<dbReference type="EMBL" id="CP001687">
    <property type="protein sequence ID" value="ACV10664.1"/>
    <property type="molecule type" value="Genomic_DNA"/>
</dbReference>
<keyword evidence="3" id="KW-1185">Reference proteome</keyword>
<dbReference type="OrthoDB" id="10355at2157"/>
<evidence type="ECO:0000313" key="2">
    <source>
        <dbReference type="EMBL" id="ACV10664.1"/>
    </source>
</evidence>
<reference evidence="2 3" key="1">
    <citation type="journal article" date="2009" name="Stand. Genomic Sci.">
        <title>Complete genome sequence of Halorhabdus utahensis type strain (AX-2).</title>
        <authorList>
            <person name="Anderson I."/>
            <person name="Tindall B.J."/>
            <person name="Pomrenke H."/>
            <person name="Goker M."/>
            <person name="Lapidus A."/>
            <person name="Nolan M."/>
            <person name="Copeland A."/>
            <person name="Glavina Del Rio T."/>
            <person name="Chen F."/>
            <person name="Tice H."/>
            <person name="Cheng J.F."/>
            <person name="Lucas S."/>
            <person name="Chertkov O."/>
            <person name="Bruce D."/>
            <person name="Brettin T."/>
            <person name="Detter J.C."/>
            <person name="Han C."/>
            <person name="Goodwin L."/>
            <person name="Land M."/>
            <person name="Hauser L."/>
            <person name="Chang Y.J."/>
            <person name="Jeffries C.D."/>
            <person name="Pitluck S."/>
            <person name="Pati A."/>
            <person name="Mavromatis K."/>
            <person name="Ivanova N."/>
            <person name="Ovchinnikova G."/>
            <person name="Chen A."/>
            <person name="Palaniappan K."/>
            <person name="Chain P."/>
            <person name="Rohde M."/>
            <person name="Bristow J."/>
            <person name="Eisen J.A."/>
            <person name="Markowitz V."/>
            <person name="Hugenholtz P."/>
            <person name="Kyrpides N.C."/>
            <person name="Klenk H.P."/>
        </authorList>
    </citation>
    <scope>NUCLEOTIDE SEQUENCE [LARGE SCALE GENOMIC DNA]</scope>
    <source>
        <strain evidence="3">DSM 12940 / JCM 11049 / AX-2</strain>
    </source>
</reference>
<dbReference type="InterPro" id="IPR015424">
    <property type="entry name" value="PyrdxlP-dep_Trfase"/>
</dbReference>
<dbReference type="PIRSF" id="PIRSF000390">
    <property type="entry name" value="PLP_StrS"/>
    <property type="match status" value="1"/>
</dbReference>
<sequence>MIHVASPTFGTAEQEAVQAILESGMVADGPEVRDFESEFAAYCGSDHAVATANGTAALVAALEGLGIGDGDRVVTTPFSFVASSNAIRLVGADPVFADIDPETYNLDPEKTREIVREVDADAILAVHLYGLPAAMAELAEIADEEDVALVEDAAQAHGAMYQGDYVGTFGDAAAFSFYPTKNMTTGEGGMVLTDEEAVADRAASYINHGRASEDAPYAHERVGHNLRMTSMAAAIGRVQLERLPDWIAARRDNASTLTAALEEVPGVTPPAEPSGARHAYHQYTVRCSDRERVREQLEAADIGTAIYYPTPIPDLEPYAAYDPDIPVAERAAEEVLSVPVHPDLSAADVEHISDAVRNAALQVQ</sequence>
<dbReference type="GO" id="GO:0000271">
    <property type="term" value="P:polysaccharide biosynthetic process"/>
    <property type="evidence" value="ECO:0007669"/>
    <property type="project" value="TreeGrafter"/>
</dbReference>
<dbReference type="InterPro" id="IPR015422">
    <property type="entry name" value="PyrdxlP-dep_Trfase_small"/>
</dbReference>
<keyword evidence="1" id="KW-0663">Pyridoxal phosphate</keyword>
<proteinExistence type="inferred from homology"/>
<keyword evidence="2" id="KW-0808">Transferase</keyword>